<comment type="caution">
    <text evidence="9">The sequence shown here is derived from an EMBL/GenBank/DDBJ whole genome shotgun (WGS) entry which is preliminary data.</text>
</comment>
<dbReference type="EMBL" id="JBJKBG010000011">
    <property type="protein sequence ID" value="KAL3716925.1"/>
    <property type="molecule type" value="Genomic_DNA"/>
</dbReference>
<keyword evidence="5" id="KW-0611">Plant defense</keyword>
<dbReference type="PANTHER" id="PTHR47090:SF2">
    <property type="entry name" value="PROTEIN EDS1-RELATED"/>
    <property type="match status" value="1"/>
</dbReference>
<proteinExistence type="predicted"/>
<accession>A0ABD3ISB1</accession>
<dbReference type="InterPro" id="IPR044214">
    <property type="entry name" value="EDS1-like"/>
</dbReference>
<evidence type="ECO:0000259" key="7">
    <source>
        <dbReference type="Pfam" id="PF01764"/>
    </source>
</evidence>
<organism evidence="9 10">
    <name type="scientific">Eucalyptus globulus</name>
    <name type="common">Tasmanian blue gum</name>
    <dbReference type="NCBI Taxonomy" id="34317"/>
    <lineage>
        <taxon>Eukaryota</taxon>
        <taxon>Viridiplantae</taxon>
        <taxon>Streptophyta</taxon>
        <taxon>Embryophyta</taxon>
        <taxon>Tracheophyta</taxon>
        <taxon>Spermatophyta</taxon>
        <taxon>Magnoliopsida</taxon>
        <taxon>eudicotyledons</taxon>
        <taxon>Gunneridae</taxon>
        <taxon>Pentapetalae</taxon>
        <taxon>rosids</taxon>
        <taxon>malvids</taxon>
        <taxon>Myrtales</taxon>
        <taxon>Myrtaceae</taxon>
        <taxon>Myrtoideae</taxon>
        <taxon>Eucalypteae</taxon>
        <taxon>Eucalyptus</taxon>
    </lineage>
</organism>
<dbReference type="PANTHER" id="PTHR47090">
    <property type="entry name" value="PROTEIN EDS1-RELATED"/>
    <property type="match status" value="1"/>
</dbReference>
<dbReference type="GO" id="GO:0016787">
    <property type="term" value="F:hydrolase activity"/>
    <property type="evidence" value="ECO:0007669"/>
    <property type="project" value="UniProtKB-KW"/>
</dbReference>
<dbReference type="InterPro" id="IPR029058">
    <property type="entry name" value="AB_hydrolase_fold"/>
</dbReference>
<feature type="domain" description="Fungal lipase-type" evidence="7">
    <location>
        <begin position="105"/>
        <end position="204"/>
    </location>
</feature>
<keyword evidence="6" id="KW-0539">Nucleus</keyword>
<comment type="subcellular location">
    <subcellularLocation>
        <location evidence="2">Cytoplasm</location>
    </subcellularLocation>
    <subcellularLocation>
        <location evidence="1">Nucleus</location>
    </subcellularLocation>
</comment>
<name>A0ABD3ISB1_EUCGL</name>
<reference evidence="9 10" key="1">
    <citation type="submission" date="2024-11" db="EMBL/GenBank/DDBJ databases">
        <title>Chromosome-level genome assembly of Eucalyptus globulus Labill. provides insights into its genome evolution.</title>
        <authorList>
            <person name="Li X."/>
        </authorList>
    </citation>
    <scope>NUCLEOTIDE SEQUENCE [LARGE SCALE GENOMIC DNA]</scope>
    <source>
        <strain evidence="9">CL2024</strain>
        <tissue evidence="9">Fresh tender leaves</tissue>
    </source>
</reference>
<dbReference type="Proteomes" id="UP001634007">
    <property type="component" value="Unassembled WGS sequence"/>
</dbReference>
<evidence type="ECO:0000256" key="3">
    <source>
        <dbReference type="ARBA" id="ARBA00022490"/>
    </source>
</evidence>
<keyword evidence="3" id="KW-0963">Cytoplasm</keyword>
<evidence type="ECO:0000313" key="10">
    <source>
        <dbReference type="Proteomes" id="UP001634007"/>
    </source>
</evidence>
<protein>
    <submittedName>
        <fullName evidence="9">Uncharacterized protein</fullName>
    </submittedName>
</protein>
<evidence type="ECO:0000256" key="5">
    <source>
        <dbReference type="ARBA" id="ARBA00022821"/>
    </source>
</evidence>
<dbReference type="InterPro" id="IPR041266">
    <property type="entry name" value="EDS1_EP"/>
</dbReference>
<dbReference type="Pfam" id="PF01764">
    <property type="entry name" value="Lipase_3"/>
    <property type="match status" value="1"/>
</dbReference>
<dbReference type="AlphaFoldDB" id="A0ABD3ISB1"/>
<dbReference type="InterPro" id="IPR002921">
    <property type="entry name" value="Fungal_lipase-type"/>
</dbReference>
<feature type="domain" description="EDS1 EP" evidence="8">
    <location>
        <begin position="419"/>
        <end position="604"/>
    </location>
</feature>
<evidence type="ECO:0000313" key="9">
    <source>
        <dbReference type="EMBL" id="KAL3716925.1"/>
    </source>
</evidence>
<evidence type="ECO:0000256" key="4">
    <source>
        <dbReference type="ARBA" id="ARBA00022801"/>
    </source>
</evidence>
<dbReference type="SUPFAM" id="SSF53474">
    <property type="entry name" value="alpha/beta-Hydrolases"/>
    <property type="match status" value="1"/>
</dbReference>
<dbReference type="GO" id="GO:0006952">
    <property type="term" value="P:defense response"/>
    <property type="evidence" value="ECO:0007669"/>
    <property type="project" value="UniProtKB-KW"/>
</dbReference>
<dbReference type="Pfam" id="PF18117">
    <property type="entry name" value="EDS1_EP"/>
    <property type="match status" value="1"/>
</dbReference>
<evidence type="ECO:0000256" key="2">
    <source>
        <dbReference type="ARBA" id="ARBA00004496"/>
    </source>
</evidence>
<evidence type="ECO:0000256" key="1">
    <source>
        <dbReference type="ARBA" id="ARBA00004123"/>
    </source>
</evidence>
<sequence length="617" mass="69692">MDIDTGSCGRELGIKDEVIKKACSISIKAHQAPAEKPFLVEKIRGSPSQVVIAFSGAWTSDAWSTRDGTAKAFGETEVNLNSFPSLRSIGNDITAKVNEASMNQFLQIMETSALRSEMDKATRDSKPIIFAGHSSGGPIAIYANIWLLEEYKRLKKTLTHGPFCLTFGSPLTTDRIFCHAVRREEWSDRFVHFVMIHDIVPRILLAPLSSTKEFLEQSLPYLISPSAHHKADSIDKSKLTALFDNVMRNASCVASHAACILMGSTNMLLDTMTKFVQLSPYRPCGQYVFCTGTGRLVVVKNPDAVFQLLFYSLQLVSESESQQKAVASLPAHLAYEDGLDKNLDMRNAIHLENLCELPLSSDNTADIATKTIVDTLNDLNLSARARLCLRAAGESEKQKEDNQKKIERKMGMIRNALDDLEGYRTMCETRGMGYFDAFKVQKHEDDFKANVKRLELAGIWDEIIEMLKRDELPDKYEAEESWVKLGTKFRKLVEPLDVANYYRHLKNEDTGPYMTKGRPRRYKYTQRWREHAEQLPRGSCGESCFWADVEELNLAVTSNQPRNEQMALNLANKLKEWHAKGEVKTDAFLKETALVTWWKTLPDNHGAKLCIKDLIES</sequence>
<evidence type="ECO:0000256" key="6">
    <source>
        <dbReference type="ARBA" id="ARBA00023242"/>
    </source>
</evidence>
<dbReference type="Gene3D" id="3.40.50.1820">
    <property type="entry name" value="alpha/beta hydrolase"/>
    <property type="match status" value="1"/>
</dbReference>
<gene>
    <name evidence="9" type="ORF">ACJRO7_008494</name>
</gene>
<evidence type="ECO:0000259" key="8">
    <source>
        <dbReference type="Pfam" id="PF18117"/>
    </source>
</evidence>
<keyword evidence="4" id="KW-0378">Hydrolase</keyword>
<keyword evidence="10" id="KW-1185">Reference proteome</keyword>
<dbReference type="GO" id="GO:0005737">
    <property type="term" value="C:cytoplasm"/>
    <property type="evidence" value="ECO:0007669"/>
    <property type="project" value="UniProtKB-SubCell"/>
</dbReference>
<dbReference type="GO" id="GO:0005634">
    <property type="term" value="C:nucleus"/>
    <property type="evidence" value="ECO:0007669"/>
    <property type="project" value="UniProtKB-SubCell"/>
</dbReference>